<keyword evidence="4 10" id="KW-0963">Cytoplasm</keyword>
<dbReference type="PIRSF" id="PIRSF018427">
    <property type="entry name" value="Isopntndiph_ism"/>
    <property type="match status" value="1"/>
</dbReference>
<evidence type="ECO:0000256" key="9">
    <source>
        <dbReference type="ARBA" id="ARBA00023235"/>
    </source>
</evidence>
<dbReference type="PANTHER" id="PTHR10885">
    <property type="entry name" value="ISOPENTENYL-DIPHOSPHATE DELTA-ISOMERASE"/>
    <property type="match status" value="1"/>
</dbReference>
<dbReference type="AlphaFoldDB" id="A0A840SDZ8"/>
<feature type="binding site" evidence="10">
    <location>
        <position position="118"/>
    </location>
    <ligand>
        <name>Mn(2+)</name>
        <dbReference type="ChEBI" id="CHEBI:29035"/>
    </ligand>
</feature>
<feature type="binding site" evidence="10">
    <location>
        <position position="32"/>
    </location>
    <ligand>
        <name>Mn(2+)</name>
        <dbReference type="ChEBI" id="CHEBI:29035"/>
    </ligand>
</feature>
<comment type="subcellular location">
    <subcellularLocation>
        <location evidence="10">Cytoplasm</location>
    </subcellularLocation>
</comment>
<protein>
    <recommendedName>
        <fullName evidence="3 10">Isopentenyl-diphosphate Delta-isomerase</fullName>
        <shortName evidence="10">IPP isomerase</shortName>
        <ecNumber evidence="3 10">5.3.3.2</ecNumber>
    </recommendedName>
    <alternativeName>
        <fullName evidence="10">IPP:DMAPP isomerase</fullName>
    </alternativeName>
    <alternativeName>
        <fullName evidence="10">Isopentenyl pyrophosphate isomerase</fullName>
    </alternativeName>
</protein>
<organism evidence="13 14">
    <name type="scientific">Amaricoccus macauensis</name>
    <dbReference type="NCBI Taxonomy" id="57001"/>
    <lineage>
        <taxon>Bacteria</taxon>
        <taxon>Pseudomonadati</taxon>
        <taxon>Pseudomonadota</taxon>
        <taxon>Alphaproteobacteria</taxon>
        <taxon>Rhodobacterales</taxon>
        <taxon>Paracoccaceae</taxon>
        <taxon>Amaricoccus</taxon>
    </lineage>
</organism>
<comment type="pathway">
    <text evidence="1 10">Isoprenoid biosynthesis; dimethylallyl diphosphate biosynthesis; dimethylallyl diphosphate from isopentenyl diphosphate: step 1/1.</text>
</comment>
<evidence type="ECO:0000256" key="8">
    <source>
        <dbReference type="ARBA" id="ARBA00023229"/>
    </source>
</evidence>
<feature type="active site" evidence="10 11">
    <location>
        <position position="70"/>
    </location>
</feature>
<feature type="active site" evidence="10 11">
    <location>
        <position position="118"/>
    </location>
</feature>
<dbReference type="InterPro" id="IPR011876">
    <property type="entry name" value="IsopentenylPP_isomerase_typ1"/>
</dbReference>
<evidence type="ECO:0000256" key="5">
    <source>
        <dbReference type="ARBA" id="ARBA00022723"/>
    </source>
</evidence>
<feature type="binding site" evidence="10">
    <location>
        <position position="90"/>
    </location>
    <ligand>
        <name>Mg(2+)</name>
        <dbReference type="ChEBI" id="CHEBI:18420"/>
    </ligand>
</feature>
<evidence type="ECO:0000313" key="14">
    <source>
        <dbReference type="Proteomes" id="UP000549457"/>
    </source>
</evidence>
<name>A0A840SDZ8_9RHOB</name>
<keyword evidence="5 10" id="KW-0479">Metal-binding</keyword>
<dbReference type="GO" id="GO:0005737">
    <property type="term" value="C:cytoplasm"/>
    <property type="evidence" value="ECO:0007669"/>
    <property type="project" value="UniProtKB-SubCell"/>
</dbReference>
<evidence type="ECO:0000256" key="6">
    <source>
        <dbReference type="ARBA" id="ARBA00022842"/>
    </source>
</evidence>
<dbReference type="Gene3D" id="3.90.79.10">
    <property type="entry name" value="Nucleoside Triphosphate Pyrophosphohydrolase"/>
    <property type="match status" value="1"/>
</dbReference>
<feature type="binding site" evidence="10">
    <location>
        <position position="72"/>
    </location>
    <ligand>
        <name>Mn(2+)</name>
        <dbReference type="ChEBI" id="CHEBI:29035"/>
    </ligand>
</feature>
<dbReference type="Proteomes" id="UP000549457">
    <property type="component" value="Unassembled WGS sequence"/>
</dbReference>
<dbReference type="SUPFAM" id="SSF55811">
    <property type="entry name" value="Nudix"/>
    <property type="match status" value="1"/>
</dbReference>
<accession>A0A840SDZ8</accession>
<evidence type="ECO:0000256" key="7">
    <source>
        <dbReference type="ARBA" id="ARBA00023211"/>
    </source>
</evidence>
<comment type="catalytic activity">
    <reaction evidence="10">
        <text>isopentenyl diphosphate = dimethylallyl diphosphate</text>
        <dbReference type="Rhea" id="RHEA:23284"/>
        <dbReference type="ChEBI" id="CHEBI:57623"/>
        <dbReference type="ChEBI" id="CHEBI:128769"/>
        <dbReference type="EC" id="5.3.3.2"/>
    </reaction>
</comment>
<evidence type="ECO:0000256" key="11">
    <source>
        <dbReference type="PIRSR" id="PIRSR018427-1"/>
    </source>
</evidence>
<dbReference type="UniPathway" id="UPA00059">
    <property type="reaction ID" value="UER00104"/>
</dbReference>
<keyword evidence="7 10" id="KW-0464">Manganese</keyword>
<evidence type="ECO:0000256" key="4">
    <source>
        <dbReference type="ARBA" id="ARBA00022490"/>
    </source>
</evidence>
<dbReference type="Pfam" id="PF00293">
    <property type="entry name" value="NUDIX"/>
    <property type="match status" value="1"/>
</dbReference>
<evidence type="ECO:0000313" key="13">
    <source>
        <dbReference type="EMBL" id="MBB5221089.1"/>
    </source>
</evidence>
<feature type="binding site" evidence="10">
    <location>
        <position position="26"/>
    </location>
    <ligand>
        <name>Mn(2+)</name>
        <dbReference type="ChEBI" id="CHEBI:29035"/>
    </ligand>
</feature>
<dbReference type="GO" id="GO:0046872">
    <property type="term" value="F:metal ion binding"/>
    <property type="evidence" value="ECO:0007669"/>
    <property type="project" value="UniProtKB-KW"/>
</dbReference>
<proteinExistence type="inferred from homology"/>
<keyword evidence="6 10" id="KW-0460">Magnesium</keyword>
<comment type="caution">
    <text evidence="13">The sequence shown here is derived from an EMBL/GenBank/DDBJ whole genome shotgun (WGS) entry which is preliminary data.</text>
</comment>
<dbReference type="CDD" id="cd02885">
    <property type="entry name" value="NUDIX_IPP_Isomerase"/>
    <property type="match status" value="1"/>
</dbReference>
<evidence type="ECO:0000256" key="3">
    <source>
        <dbReference type="ARBA" id="ARBA00012057"/>
    </source>
</evidence>
<dbReference type="RefSeq" id="WP_184147492.1">
    <property type="nucleotide sequence ID" value="NZ_JACHFM010000001.1"/>
</dbReference>
<feature type="binding site" evidence="10">
    <location>
        <position position="116"/>
    </location>
    <ligand>
        <name>Mn(2+)</name>
        <dbReference type="ChEBI" id="CHEBI:29035"/>
    </ligand>
</feature>
<dbReference type="EC" id="5.3.3.2" evidence="3 10"/>
<comment type="cofactor">
    <cofactor evidence="10">
        <name>Mg(2+)</name>
        <dbReference type="ChEBI" id="CHEBI:18420"/>
    </cofactor>
    <text evidence="10">Binds 1 Mg(2+) ion per subunit. The magnesium ion binds only when substrate is bound.</text>
</comment>
<comment type="cofactor">
    <cofactor evidence="10">
        <name>Mn(2+)</name>
        <dbReference type="ChEBI" id="CHEBI:29035"/>
    </cofactor>
    <text evidence="10">Binds 1 Mn(2+) ion per subunit.</text>
</comment>
<reference evidence="13 14" key="1">
    <citation type="submission" date="2020-08" db="EMBL/GenBank/DDBJ databases">
        <title>Genomic Encyclopedia of Type Strains, Phase IV (KMG-IV): sequencing the most valuable type-strain genomes for metagenomic binning, comparative biology and taxonomic classification.</title>
        <authorList>
            <person name="Goeker M."/>
        </authorList>
    </citation>
    <scope>NUCLEOTIDE SEQUENCE [LARGE SCALE GENOMIC DNA]</scope>
    <source>
        <strain evidence="13 14">DSM 101730</strain>
    </source>
</reference>
<dbReference type="InterPro" id="IPR000086">
    <property type="entry name" value="NUDIX_hydrolase_dom"/>
</dbReference>
<evidence type="ECO:0000256" key="10">
    <source>
        <dbReference type="HAMAP-Rule" id="MF_00202"/>
    </source>
</evidence>
<evidence type="ECO:0000259" key="12">
    <source>
        <dbReference type="PROSITE" id="PS51462"/>
    </source>
</evidence>
<dbReference type="InterPro" id="IPR056375">
    <property type="entry name" value="Idi_bact"/>
</dbReference>
<keyword evidence="14" id="KW-1185">Reference proteome</keyword>
<dbReference type="GO" id="GO:0004452">
    <property type="term" value="F:isopentenyl-diphosphate delta-isomerase activity"/>
    <property type="evidence" value="ECO:0007669"/>
    <property type="project" value="UniProtKB-UniRule"/>
</dbReference>
<keyword evidence="8 10" id="KW-0414">Isoprene biosynthesis</keyword>
<evidence type="ECO:0000256" key="1">
    <source>
        <dbReference type="ARBA" id="ARBA00004826"/>
    </source>
</evidence>
<sequence length="187" mass="20714">MSRISDDLIPAWTPAGLEPMPKLEVHRRGLLHPAVSVFVIAGTGGDLRTLLQRRAAGKYHSGLLWANACCTHPRWDEPPLDCAHRRLSEELGITGLDLVWRERLTYRAEVGGGLIEHEEVDVFVARCEAEPTLDPDPAEVSDLRWVSLDALGAEIAANPAAFAPWLRIYLERSAGRIFGELTPDQHP</sequence>
<dbReference type="PROSITE" id="PS51462">
    <property type="entry name" value="NUDIX"/>
    <property type="match status" value="1"/>
</dbReference>
<keyword evidence="9 10" id="KW-0413">Isomerase</keyword>
<comment type="function">
    <text evidence="10">Catalyzes the 1,3-allylic rearrangement of the homoallylic substrate isopentenyl (IPP) to its highly electrophilic allylic isomer, dimethylallyl diphosphate (DMAPP).</text>
</comment>
<dbReference type="GO" id="GO:0050992">
    <property type="term" value="P:dimethylallyl diphosphate biosynthetic process"/>
    <property type="evidence" value="ECO:0007669"/>
    <property type="project" value="UniProtKB-UniRule"/>
</dbReference>
<comment type="similarity">
    <text evidence="2 10">Belongs to the IPP isomerase type 1 family.</text>
</comment>
<feature type="domain" description="Nudix hydrolase" evidence="12">
    <location>
        <begin position="30"/>
        <end position="168"/>
    </location>
</feature>
<dbReference type="EMBL" id="JACHFM010000001">
    <property type="protein sequence ID" value="MBB5221089.1"/>
    <property type="molecule type" value="Genomic_DNA"/>
</dbReference>
<dbReference type="PANTHER" id="PTHR10885:SF0">
    <property type="entry name" value="ISOPENTENYL-DIPHOSPHATE DELTA-ISOMERASE"/>
    <property type="match status" value="1"/>
</dbReference>
<dbReference type="InterPro" id="IPR015797">
    <property type="entry name" value="NUDIX_hydrolase-like_dom_sf"/>
</dbReference>
<dbReference type="HAMAP" id="MF_00202">
    <property type="entry name" value="Idi"/>
    <property type="match status" value="1"/>
</dbReference>
<gene>
    <name evidence="10" type="primary">idi</name>
    <name evidence="13" type="ORF">HNP73_001010</name>
</gene>
<evidence type="ECO:0000256" key="2">
    <source>
        <dbReference type="ARBA" id="ARBA00007579"/>
    </source>
</evidence>
<dbReference type="GO" id="GO:0009240">
    <property type="term" value="P:isopentenyl diphosphate biosynthetic process"/>
    <property type="evidence" value="ECO:0007669"/>
    <property type="project" value="TreeGrafter"/>
</dbReference>